<dbReference type="InterPro" id="IPR000415">
    <property type="entry name" value="Nitroreductase-like"/>
</dbReference>
<organism evidence="2 3">
    <name type="scientific">Kocuria marina subsp. indica</name>
    <dbReference type="NCBI Taxonomy" id="1049583"/>
    <lineage>
        <taxon>Bacteria</taxon>
        <taxon>Bacillati</taxon>
        <taxon>Actinomycetota</taxon>
        <taxon>Actinomycetes</taxon>
        <taxon>Micrococcales</taxon>
        <taxon>Micrococcaceae</taxon>
        <taxon>Kocuria</taxon>
    </lineage>
</organism>
<proteinExistence type="predicted"/>
<dbReference type="AlphaFoldDB" id="A0A6N9QZX9"/>
<dbReference type="SUPFAM" id="SSF55469">
    <property type="entry name" value="FMN-dependent nitroreductase-like"/>
    <property type="match status" value="1"/>
</dbReference>
<dbReference type="PANTHER" id="PTHR43543">
    <property type="entry name" value="MALONIC SEMIALDEHYDE REDUCTASE RUTE-RELATED"/>
    <property type="match status" value="1"/>
</dbReference>
<reference evidence="2 3" key="1">
    <citation type="submission" date="2019-11" db="EMBL/GenBank/DDBJ databases">
        <title>Draft genome sequence of Kocuria indica DP-K7, a methyl red degrading Actinobacterium.</title>
        <authorList>
            <person name="Kumaran S."/>
            <person name="Tischler D."/>
            <person name="Ngo A.C.R."/>
            <person name="Schultes F."/>
        </authorList>
    </citation>
    <scope>NUCLEOTIDE SEQUENCE [LARGE SCALE GENOMIC DNA]</scope>
    <source>
        <strain evidence="2 3">DP-K7</strain>
    </source>
</reference>
<protein>
    <submittedName>
        <fullName evidence="2">Malonic semialdehyde reductase</fullName>
        <ecNumber evidence="2">1.1.1.298</ecNumber>
    </submittedName>
</protein>
<feature type="domain" description="Nitroreductase" evidence="1">
    <location>
        <begin position="26"/>
        <end position="183"/>
    </location>
</feature>
<dbReference type="EC" id="1.1.1.298" evidence="2"/>
<dbReference type="Proteomes" id="UP000471026">
    <property type="component" value="Unassembled WGS sequence"/>
</dbReference>
<gene>
    <name evidence="2" type="ORF">GKZ75_11365</name>
</gene>
<dbReference type="RefSeq" id="WP_162230109.1">
    <property type="nucleotide sequence ID" value="NZ_WMHZ01000017.1"/>
</dbReference>
<dbReference type="Gene3D" id="3.40.109.10">
    <property type="entry name" value="NADH Oxidase"/>
    <property type="match status" value="1"/>
</dbReference>
<keyword evidence="2" id="KW-0560">Oxidoreductase</keyword>
<dbReference type="Pfam" id="PF00881">
    <property type="entry name" value="Nitroreductase"/>
    <property type="match status" value="1"/>
</dbReference>
<accession>A0A6N9QZX9</accession>
<dbReference type="NCBIfam" id="NF003768">
    <property type="entry name" value="PRK05365.1"/>
    <property type="match status" value="1"/>
</dbReference>
<evidence type="ECO:0000313" key="3">
    <source>
        <dbReference type="Proteomes" id="UP000471026"/>
    </source>
</evidence>
<comment type="caution">
    <text evidence="2">The sequence shown here is derived from an EMBL/GenBank/DDBJ whole genome shotgun (WGS) entry which is preliminary data.</text>
</comment>
<dbReference type="PANTHER" id="PTHR43543:SF1">
    <property type="entry name" value="MALONIC SEMIALDEHYDE REDUCTASE RUTE-RELATED"/>
    <property type="match status" value="1"/>
</dbReference>
<dbReference type="EMBL" id="WMHZ01000017">
    <property type="protein sequence ID" value="NDO78805.1"/>
    <property type="molecule type" value="Genomic_DNA"/>
</dbReference>
<dbReference type="InterPro" id="IPR050461">
    <property type="entry name" value="Nitroreductase_HadB/RutE"/>
</dbReference>
<evidence type="ECO:0000313" key="2">
    <source>
        <dbReference type="EMBL" id="NDO78805.1"/>
    </source>
</evidence>
<dbReference type="InterPro" id="IPR029479">
    <property type="entry name" value="Nitroreductase"/>
</dbReference>
<name>A0A6N9QZX9_9MICC</name>
<evidence type="ECO:0000259" key="1">
    <source>
        <dbReference type="Pfam" id="PF00881"/>
    </source>
</evidence>
<dbReference type="GO" id="GO:0035527">
    <property type="term" value="F:3-hydroxypropionate dehydrogenase (NADP+) activity"/>
    <property type="evidence" value="ECO:0007669"/>
    <property type="project" value="UniProtKB-EC"/>
</dbReference>
<sequence>MTVMTAEHLALAITEEDADRLFFDARTANHFTDEPVTEDEKRAIYEITKMGPTAFNSQPLRITWLETPEARERLVQHMSGGNQEKTRQAPLTAILSYDENWHTRFPEFLPAAPQLQGMYDENEDLRLTSGKANSHIQVGYFIVAARAVGLAAGPMTGFDAEAVDREFFAGTGKRSIVVVNLGHPVAPAYERGPRFPEDDVTETL</sequence>